<comment type="caution">
    <text evidence="2">The sequence shown here is derived from an EMBL/GenBank/DDBJ whole genome shotgun (WGS) entry which is preliminary data.</text>
</comment>
<evidence type="ECO:0000313" key="2">
    <source>
        <dbReference type="EMBL" id="PXZ38817.1"/>
    </source>
</evidence>
<keyword evidence="4" id="KW-1185">Reference proteome</keyword>
<dbReference type="SUPFAM" id="SSF53756">
    <property type="entry name" value="UDP-Glycosyltransferase/glycogen phosphorylase"/>
    <property type="match status" value="1"/>
</dbReference>
<dbReference type="EMBL" id="QJPJ01000010">
    <property type="protein sequence ID" value="PXZ38817.1"/>
    <property type="molecule type" value="Genomic_DNA"/>
</dbReference>
<gene>
    <name evidence="2" type="ORF">DM482_07395</name>
    <name evidence="1" type="ORF">M5S13_04540</name>
</gene>
<dbReference type="Pfam" id="PF11477">
    <property type="entry name" value="PM0188"/>
    <property type="match status" value="2"/>
</dbReference>
<dbReference type="Gene3D" id="3.40.50.11110">
    <property type="entry name" value="Sialyltransferase, C-terminal GT-B Rossman nucleotide-binding domain"/>
    <property type="match status" value="1"/>
</dbReference>
<protein>
    <recommendedName>
        <fullName evidence="5">Sialyltransferase PMO188</fullName>
    </recommendedName>
</protein>
<evidence type="ECO:0000313" key="1">
    <source>
        <dbReference type="EMBL" id="MEE6041160.1"/>
    </source>
</evidence>
<evidence type="ECO:0000313" key="4">
    <source>
        <dbReference type="Proteomes" id="UP001347884"/>
    </source>
</evidence>
<reference evidence="1 4" key="2">
    <citation type="journal article" date="2022" name="Front. Microbiol.">
        <title>Commensal bacteria contribute to the growth of multidrug-resistant Avibacterium paragallinarum in chickens.</title>
        <authorList>
            <person name="Zhu J."/>
            <person name="Chen Y."/>
            <person name="Wu Y."/>
            <person name="Wang Y."/>
            <person name="Zhu K."/>
        </authorList>
    </citation>
    <scope>NUCLEOTIDE SEQUENCE [LARGE SCALE GENOMIC DNA]</scope>
    <source>
        <strain evidence="1 4">AV25</strain>
    </source>
</reference>
<name>A0AAE5WH28_AVIPA</name>
<dbReference type="AlphaFoldDB" id="A0AAE5WH28"/>
<reference evidence="2 3" key="1">
    <citation type="submission" date="2018-06" db="EMBL/GenBank/DDBJ databases">
        <authorList>
            <person name="Teymurazov M."/>
            <person name="Kislichkina A."/>
            <person name="Abaymova A."/>
            <person name="Mukhina T."/>
            <person name="Mayskaya N."/>
            <person name="Svetoch E."/>
            <person name="Bogun A."/>
        </authorList>
    </citation>
    <scope>NUCLEOTIDE SEQUENCE [LARGE SCALE GENOMIC DNA]</scope>
    <source>
        <strain evidence="2 3">SCPM-O-B-8406</strain>
    </source>
</reference>
<dbReference type="InterPro" id="IPR021574">
    <property type="entry name" value="PM0188"/>
</dbReference>
<evidence type="ECO:0008006" key="5">
    <source>
        <dbReference type="Google" id="ProtNLM"/>
    </source>
</evidence>
<organism evidence="2 3">
    <name type="scientific">Avibacterium paragallinarum</name>
    <name type="common">Haemophilus gallinarum</name>
    <dbReference type="NCBI Taxonomy" id="728"/>
    <lineage>
        <taxon>Bacteria</taxon>
        <taxon>Pseudomonadati</taxon>
        <taxon>Pseudomonadota</taxon>
        <taxon>Gammaproteobacteria</taxon>
        <taxon>Pasteurellales</taxon>
        <taxon>Pasteurellaceae</taxon>
        <taxon>Avibacterium</taxon>
    </lineage>
</organism>
<evidence type="ECO:0000313" key="3">
    <source>
        <dbReference type="Proteomes" id="UP000247594"/>
    </source>
</evidence>
<dbReference type="Proteomes" id="UP001347884">
    <property type="component" value="Unassembled WGS sequence"/>
</dbReference>
<sequence>MFNRKYNKRDNKKMIIYFDVATLPSLNMIFDLLKQKENNEIERIVGFSRFELDETILKHFPDNKISFHKVDLDSKLELFAKNILEIIKNSPTKYALTIHTNLCHSLVIIPKLMSILNLVKHKYYIEQLYLYDDGSSDYLDLYNQRENNLALLFKTAKKNTSLRLKQEIIYYFPRVHPYRLIYKVIRKFKFLRKYFHFTYLNKYTWHTLFPTKYIVLCPEYFETDKKMSYINKELEKHFTKMNFQQFHTLTSENKSLFLHFINIDSQQLHTLARTLKQKNTLILTGTTTWKDERLEFAKLQANLLKNLIDTNFKNYHILFKGHPAATDINTFIIDTLKIESIPENIPLEILIILDLLPDTICGMPSSIYFSLPKEKVGKLIFLENKYIENTNPEKLTKFEKLISVILKINTNKSIELLKNKQNAIK</sequence>
<dbReference type="Proteomes" id="UP000247594">
    <property type="component" value="Unassembled WGS sequence"/>
</dbReference>
<accession>A0AAE5WH28</accession>
<proteinExistence type="predicted"/>
<dbReference type="RefSeq" id="WP_110503392.1">
    <property type="nucleotide sequence ID" value="NZ_CP081939.1"/>
</dbReference>
<dbReference type="InterPro" id="IPR043078">
    <property type="entry name" value="Sialyltransferase_N"/>
</dbReference>
<dbReference type="EMBL" id="JAMDKF010000007">
    <property type="protein sequence ID" value="MEE6041160.1"/>
    <property type="molecule type" value="Genomic_DNA"/>
</dbReference>
<reference evidence="1" key="3">
    <citation type="submission" date="2022-05" db="EMBL/GenBank/DDBJ databases">
        <authorList>
            <person name="Chen Y."/>
            <person name="Zhu J."/>
            <person name="Zhu K."/>
        </authorList>
    </citation>
    <scope>NUCLEOTIDE SEQUENCE</scope>
    <source>
        <strain evidence="1">AV25</strain>
    </source>
</reference>
<dbReference type="Gene3D" id="3.40.50.11120">
    <property type="entry name" value="Sialyltransferase, N-terminal GT-B Rossman nucleotide-binding domain"/>
    <property type="match status" value="1"/>
</dbReference>